<keyword evidence="4" id="KW-0433">Leucine-rich repeat</keyword>
<name>A0AAD7PU04_QUISA</name>
<evidence type="ECO:0000256" key="9">
    <source>
        <dbReference type="ARBA" id="ARBA00023136"/>
    </source>
</evidence>
<keyword evidence="3" id="KW-1003">Cell membrane</keyword>
<keyword evidence="9 12" id="KW-0472">Membrane</keyword>
<dbReference type="InterPro" id="IPR001611">
    <property type="entry name" value="Leu-rich_rpt"/>
</dbReference>
<evidence type="ECO:0000256" key="10">
    <source>
        <dbReference type="ARBA" id="ARBA00023170"/>
    </source>
</evidence>
<keyword evidence="14" id="KW-1185">Reference proteome</keyword>
<keyword evidence="5 12" id="KW-0812">Transmembrane</keyword>
<dbReference type="Pfam" id="PF13855">
    <property type="entry name" value="LRR_8"/>
    <property type="match status" value="2"/>
</dbReference>
<dbReference type="Pfam" id="PF00560">
    <property type="entry name" value="LRR_1"/>
    <property type="match status" value="5"/>
</dbReference>
<evidence type="ECO:0000313" key="13">
    <source>
        <dbReference type="EMBL" id="KAJ7968201.1"/>
    </source>
</evidence>
<evidence type="ECO:0000256" key="12">
    <source>
        <dbReference type="SAM" id="Phobius"/>
    </source>
</evidence>
<comment type="similarity">
    <text evidence="2">Belongs to the RLP family.</text>
</comment>
<dbReference type="PANTHER" id="PTHR48061:SF12">
    <property type="entry name" value="DISEASE RESISTANCE LIKE PROTEIN"/>
    <property type="match status" value="1"/>
</dbReference>
<evidence type="ECO:0000256" key="6">
    <source>
        <dbReference type="ARBA" id="ARBA00022729"/>
    </source>
</evidence>
<dbReference type="Gene3D" id="3.80.10.10">
    <property type="entry name" value="Ribonuclease Inhibitor"/>
    <property type="match status" value="3"/>
</dbReference>
<dbReference type="SMART" id="SM00369">
    <property type="entry name" value="LRR_TYP"/>
    <property type="match status" value="8"/>
</dbReference>
<evidence type="ECO:0000256" key="3">
    <source>
        <dbReference type="ARBA" id="ARBA00022475"/>
    </source>
</evidence>
<dbReference type="Proteomes" id="UP001163823">
    <property type="component" value="Chromosome 5"/>
</dbReference>
<evidence type="ECO:0000313" key="14">
    <source>
        <dbReference type="Proteomes" id="UP001163823"/>
    </source>
</evidence>
<dbReference type="InterPro" id="IPR032675">
    <property type="entry name" value="LRR_dom_sf"/>
</dbReference>
<dbReference type="FunFam" id="3.80.10.10:FF:000213">
    <property type="entry name" value="Tyrosine-sulfated glycopeptide receptor 1"/>
    <property type="match status" value="1"/>
</dbReference>
<dbReference type="KEGG" id="qsa:O6P43_012339"/>
<dbReference type="PRINTS" id="PR00019">
    <property type="entry name" value="LEURICHRPT"/>
</dbReference>
<evidence type="ECO:0000256" key="2">
    <source>
        <dbReference type="ARBA" id="ARBA00009592"/>
    </source>
</evidence>
<keyword evidence="6" id="KW-0732">Signal</keyword>
<keyword evidence="7" id="KW-0677">Repeat</keyword>
<gene>
    <name evidence="13" type="ORF">O6P43_012339</name>
</gene>
<dbReference type="InterPro" id="IPR046956">
    <property type="entry name" value="RLP23-like"/>
</dbReference>
<evidence type="ECO:0000256" key="11">
    <source>
        <dbReference type="ARBA" id="ARBA00023180"/>
    </source>
</evidence>
<comment type="caution">
    <text evidence="13">The sequence shown here is derived from an EMBL/GenBank/DDBJ whole genome shotgun (WGS) entry which is preliminary data.</text>
</comment>
<keyword evidence="10 13" id="KW-0675">Receptor</keyword>
<dbReference type="AlphaFoldDB" id="A0AAD7PU04"/>
<protein>
    <submittedName>
        <fullName evidence="13">Receptor-like protein</fullName>
    </submittedName>
</protein>
<dbReference type="SUPFAM" id="SSF52058">
    <property type="entry name" value="L domain-like"/>
    <property type="match status" value="2"/>
</dbReference>
<organism evidence="13 14">
    <name type="scientific">Quillaja saponaria</name>
    <name type="common">Soap bark tree</name>
    <dbReference type="NCBI Taxonomy" id="32244"/>
    <lineage>
        <taxon>Eukaryota</taxon>
        <taxon>Viridiplantae</taxon>
        <taxon>Streptophyta</taxon>
        <taxon>Embryophyta</taxon>
        <taxon>Tracheophyta</taxon>
        <taxon>Spermatophyta</taxon>
        <taxon>Magnoliopsida</taxon>
        <taxon>eudicotyledons</taxon>
        <taxon>Gunneridae</taxon>
        <taxon>Pentapetalae</taxon>
        <taxon>rosids</taxon>
        <taxon>fabids</taxon>
        <taxon>Fabales</taxon>
        <taxon>Quillajaceae</taxon>
        <taxon>Quillaja</taxon>
    </lineage>
</organism>
<keyword evidence="8 12" id="KW-1133">Transmembrane helix</keyword>
<evidence type="ECO:0000256" key="7">
    <source>
        <dbReference type="ARBA" id="ARBA00022737"/>
    </source>
</evidence>
<reference evidence="13" key="1">
    <citation type="journal article" date="2023" name="Science">
        <title>Elucidation of the pathway for biosynthesis of saponin adjuvants from the soapbark tree.</title>
        <authorList>
            <person name="Reed J."/>
            <person name="Orme A."/>
            <person name="El-Demerdash A."/>
            <person name="Owen C."/>
            <person name="Martin L.B.B."/>
            <person name="Misra R.C."/>
            <person name="Kikuchi S."/>
            <person name="Rejzek M."/>
            <person name="Martin A.C."/>
            <person name="Harkess A."/>
            <person name="Leebens-Mack J."/>
            <person name="Louveau T."/>
            <person name="Stephenson M.J."/>
            <person name="Osbourn A."/>
        </authorList>
    </citation>
    <scope>NUCLEOTIDE SEQUENCE</scope>
    <source>
        <strain evidence="13">S10</strain>
    </source>
</reference>
<dbReference type="EMBL" id="JARAOO010000005">
    <property type="protein sequence ID" value="KAJ7968201.1"/>
    <property type="molecule type" value="Genomic_DNA"/>
</dbReference>
<evidence type="ECO:0000256" key="1">
    <source>
        <dbReference type="ARBA" id="ARBA00004251"/>
    </source>
</evidence>
<comment type="subcellular location">
    <subcellularLocation>
        <location evidence="1">Cell membrane</location>
        <topology evidence="1">Single-pass type I membrane protein</topology>
    </subcellularLocation>
</comment>
<feature type="transmembrane region" description="Helical" evidence="12">
    <location>
        <begin position="652"/>
        <end position="672"/>
    </location>
</feature>
<evidence type="ECO:0000256" key="8">
    <source>
        <dbReference type="ARBA" id="ARBA00022989"/>
    </source>
</evidence>
<accession>A0AAD7PU04</accession>
<dbReference type="PROSITE" id="PS51450">
    <property type="entry name" value="LRR"/>
    <property type="match status" value="1"/>
</dbReference>
<dbReference type="GO" id="GO:0005886">
    <property type="term" value="C:plasma membrane"/>
    <property type="evidence" value="ECO:0007669"/>
    <property type="project" value="UniProtKB-SubCell"/>
</dbReference>
<dbReference type="InterPro" id="IPR003591">
    <property type="entry name" value="Leu-rich_rpt_typical-subtyp"/>
</dbReference>
<dbReference type="PANTHER" id="PTHR48061">
    <property type="entry name" value="LEUCINE-RICH REPEAT RECEPTOR PROTEIN KINASE EMS1-LIKE-RELATED"/>
    <property type="match status" value="1"/>
</dbReference>
<proteinExistence type="inferred from homology"/>
<dbReference type="FunFam" id="3.80.10.10:FF:000041">
    <property type="entry name" value="LRR receptor-like serine/threonine-protein kinase ERECTA"/>
    <property type="match status" value="1"/>
</dbReference>
<evidence type="ECO:0000256" key="4">
    <source>
        <dbReference type="ARBA" id="ARBA00022614"/>
    </source>
</evidence>
<keyword evidence="11" id="KW-0325">Glycoprotein</keyword>
<sequence>MGCALHGEFPISIFYLPNLQVLNLVHNPKLIGHFPDFKSNSPLETLWLRGTKFSGQFPVSIGSLHSLVDFDIHGCEFFGSIPPSIYNLSQLRVLSLGYNQLTGTFPSQILHLSKLTYLNIRHNKFRGPISSSIFDHRNLEYLDLSHNEFSGIMKFEMFSKLKNLTGLFLSNNQLSLLIDETDSPSTLPRFQSLGLNSCNLSSFPNFLRDQHKLEWLELAGNNISGLFPKWMWDCGKETLKLMNISVNSLIGFEQPPVILPWVSLSLLDLSNNMFQGSLPIPQFSTLYYSASNNSLTGEISSLICNMSSLQVLDLSENYLSGSIPQCLFNFSYSLQALNLKRNNLSGSIPQSWIKANKLSFINLSQNKLQNQVPRSLANCTLLENLDLGDNQLNDIFPSYLAALPNLKVLILRSNKLYGPINDSETSETSNGFPKLHILDLSYNSFSGEFPFKLFQNWIGRKNVDAHSLTYINVSYRFETMMHVIRPQYDYALTITNKGIRLAYDKVQEDFNAIDISSNKYEGEIPGFIGDLKELNLLNLSNNNLVGCIPASIGNLLKLESLDFSENKLSGDLPQELVELNFLEFFNVSFNNLKGPIPRGRQFETFGNNSFLGNAELCGSPLTRKCANLGNSPPLPSTTEEEEHGLFGCDWKIIMLGYGCGLVIGFSIGYTVITRKSYWFTKIRRRSRRLHRRVNRRGCRI</sequence>
<evidence type="ECO:0000256" key="5">
    <source>
        <dbReference type="ARBA" id="ARBA00022692"/>
    </source>
</evidence>